<organism evidence="8 9">
    <name type="scientific">Halomonas saccharevitans</name>
    <dbReference type="NCBI Taxonomy" id="416872"/>
    <lineage>
        <taxon>Bacteria</taxon>
        <taxon>Pseudomonadati</taxon>
        <taxon>Pseudomonadota</taxon>
        <taxon>Gammaproteobacteria</taxon>
        <taxon>Oceanospirillales</taxon>
        <taxon>Halomonadaceae</taxon>
        <taxon>Halomonas</taxon>
    </lineage>
</organism>
<evidence type="ECO:0000256" key="6">
    <source>
        <dbReference type="SAM" id="Phobius"/>
    </source>
</evidence>
<evidence type="ECO:0000256" key="4">
    <source>
        <dbReference type="ARBA" id="ARBA00022989"/>
    </source>
</evidence>
<dbReference type="CDD" id="cd07731">
    <property type="entry name" value="ComA-like_MBL-fold"/>
    <property type="match status" value="1"/>
</dbReference>
<evidence type="ECO:0000256" key="1">
    <source>
        <dbReference type="ARBA" id="ARBA00004651"/>
    </source>
</evidence>
<dbReference type="GO" id="GO:0030420">
    <property type="term" value="P:establishment of competence for transformation"/>
    <property type="evidence" value="ECO:0007669"/>
    <property type="project" value="InterPro"/>
</dbReference>
<dbReference type="AlphaFoldDB" id="A0A1I6X4J3"/>
<feature type="transmembrane region" description="Helical" evidence="6">
    <location>
        <begin position="448"/>
        <end position="469"/>
    </location>
</feature>
<dbReference type="InterPro" id="IPR036866">
    <property type="entry name" value="RibonucZ/Hydroxyglut_hydro"/>
</dbReference>
<feature type="transmembrane region" description="Helical" evidence="6">
    <location>
        <begin position="351"/>
        <end position="372"/>
    </location>
</feature>
<evidence type="ECO:0000313" key="8">
    <source>
        <dbReference type="EMBL" id="SFT32754.1"/>
    </source>
</evidence>
<gene>
    <name evidence="8" type="ORF">SAMN04487956_101138</name>
</gene>
<reference evidence="8 9" key="1">
    <citation type="submission" date="2016-10" db="EMBL/GenBank/DDBJ databases">
        <authorList>
            <person name="de Groot N.N."/>
        </authorList>
    </citation>
    <scope>NUCLEOTIDE SEQUENCE [LARGE SCALE GENOMIC DNA]</scope>
    <source>
        <strain evidence="8 9">CGMCC 1.6493</strain>
    </source>
</reference>
<accession>A0A1I6X4J3</accession>
<keyword evidence="4 6" id="KW-1133">Transmembrane helix</keyword>
<keyword evidence="2" id="KW-1003">Cell membrane</keyword>
<dbReference type="InterPro" id="IPR004797">
    <property type="entry name" value="Competence_ComEC/Rec2"/>
</dbReference>
<evidence type="ECO:0000256" key="5">
    <source>
        <dbReference type="ARBA" id="ARBA00023136"/>
    </source>
</evidence>
<comment type="subcellular location">
    <subcellularLocation>
        <location evidence="1">Cell membrane</location>
        <topology evidence="1">Multi-pass membrane protein</topology>
    </subcellularLocation>
</comment>
<dbReference type="PANTHER" id="PTHR30619">
    <property type="entry name" value="DNA INTERNALIZATION/COMPETENCE PROTEIN COMEC/REC2"/>
    <property type="match status" value="1"/>
</dbReference>
<evidence type="ECO:0000256" key="2">
    <source>
        <dbReference type="ARBA" id="ARBA00022475"/>
    </source>
</evidence>
<name>A0A1I6X4J3_9GAMM</name>
<dbReference type="SUPFAM" id="SSF56281">
    <property type="entry name" value="Metallo-hydrolase/oxidoreductase"/>
    <property type="match status" value="1"/>
</dbReference>
<dbReference type="Pfam" id="PF00753">
    <property type="entry name" value="Lactamase_B"/>
    <property type="match status" value="1"/>
</dbReference>
<keyword evidence="3 6" id="KW-0812">Transmembrane</keyword>
<feature type="transmembrane region" description="Helical" evidence="6">
    <location>
        <begin position="419"/>
        <end position="441"/>
    </location>
</feature>
<dbReference type="InterPro" id="IPR001279">
    <property type="entry name" value="Metallo-B-lactamas"/>
</dbReference>
<dbReference type="InterPro" id="IPR052159">
    <property type="entry name" value="Competence_DNA_uptake"/>
</dbReference>
<feature type="transmembrane region" description="Helical" evidence="6">
    <location>
        <begin position="285"/>
        <end position="305"/>
    </location>
</feature>
<feature type="domain" description="Metallo-beta-lactamase" evidence="7">
    <location>
        <begin position="540"/>
        <end position="719"/>
    </location>
</feature>
<feature type="transmembrane region" description="Helical" evidence="6">
    <location>
        <begin position="65"/>
        <end position="84"/>
    </location>
</feature>
<dbReference type="Gene3D" id="3.60.15.10">
    <property type="entry name" value="Ribonuclease Z/Hydroxyacylglutathione hydrolase-like"/>
    <property type="match status" value="1"/>
</dbReference>
<dbReference type="PANTHER" id="PTHR30619:SF1">
    <property type="entry name" value="RECOMBINATION PROTEIN 2"/>
    <property type="match status" value="1"/>
</dbReference>
<feature type="transmembrane region" description="Helical" evidence="6">
    <location>
        <begin position="384"/>
        <end position="407"/>
    </location>
</feature>
<feature type="transmembrane region" description="Helical" evidence="6">
    <location>
        <begin position="254"/>
        <end position="273"/>
    </location>
</feature>
<dbReference type="InterPro" id="IPR035681">
    <property type="entry name" value="ComA-like_MBL"/>
</dbReference>
<dbReference type="InterPro" id="IPR004477">
    <property type="entry name" value="ComEC_N"/>
</dbReference>
<feature type="transmembrane region" description="Helical" evidence="6">
    <location>
        <begin position="21"/>
        <end position="45"/>
    </location>
</feature>
<dbReference type="NCBIfam" id="TIGR00361">
    <property type="entry name" value="ComEC_Rec2"/>
    <property type="match status" value="1"/>
</dbReference>
<dbReference type="InterPro" id="IPR025405">
    <property type="entry name" value="DUF4131"/>
</dbReference>
<dbReference type="GO" id="GO:0005886">
    <property type="term" value="C:plasma membrane"/>
    <property type="evidence" value="ECO:0007669"/>
    <property type="project" value="UniProtKB-SubCell"/>
</dbReference>
<keyword evidence="5 6" id="KW-0472">Membrane</keyword>
<dbReference type="EMBL" id="FPAQ01000001">
    <property type="protein sequence ID" value="SFT32754.1"/>
    <property type="molecule type" value="Genomic_DNA"/>
</dbReference>
<proteinExistence type="predicted"/>
<protein>
    <submittedName>
        <fullName evidence="8">Competence protein ComEC</fullName>
    </submittedName>
</protein>
<feature type="transmembrane region" description="Helical" evidence="6">
    <location>
        <begin position="481"/>
        <end position="497"/>
    </location>
</feature>
<dbReference type="Pfam" id="PF13567">
    <property type="entry name" value="DUF4131"/>
    <property type="match status" value="1"/>
</dbReference>
<evidence type="ECO:0000259" key="7">
    <source>
        <dbReference type="SMART" id="SM00849"/>
    </source>
</evidence>
<dbReference type="NCBIfam" id="TIGR00360">
    <property type="entry name" value="ComEC_N-term"/>
    <property type="match status" value="1"/>
</dbReference>
<dbReference type="Pfam" id="PF03772">
    <property type="entry name" value="Competence"/>
    <property type="match status" value="1"/>
</dbReference>
<evidence type="ECO:0000313" key="9">
    <source>
        <dbReference type="Proteomes" id="UP000199594"/>
    </source>
</evidence>
<sequence length="786" mass="84524">MMRLADTMEGGLPCLPFRDDIMLLGLAIPLALAVLAGVLVGHLVMPGSAELLALALLAALAGRRPRLALGLLVTALVAVQLLTLRGGELAPGLTRQDLRLEGSLISVRRDAGLARVVLSVDACRAATVGLPACEDLTRVRLSFFEAPDLEAGERWGLTVRLRPPSGFANPDTFDYGAWLRREGIQASGYVRRDPPPVRIAEAGVSLRRQALDHLDAQALPDRQARWLAALTLGASERLERADWDLLNASGTTHLVVISGLHVGLVATFALWLARGAARLMTPGAWRLAVWPWWLAAASAVGYAVLAGLEPPALRAMIMTLVGLWVASGRHAPGPWQAWWLALALVLSVDPLSAWRPGLWLSFSAVALLILIWQGRARPRGLSGWLWALVRTQLLLAPVMAAAVLLAFDRLAPTAPLINLVAVPLVSTLLVPLGLLGWLTAWLPPLSMLCWDLFGLLVDALATLLEWAVARLPLWRPDPARVVPFGLALGLAGLLWALPGLAMRLRLAATAALMLVPLGLASAPPMLADGQLQVRIHDVGQGQLIELRTAGYRALYDTGPRFASGFMPLAALWPPGQRFDDVIVSHADQDHAGGLPALLDAHRVRRILAPPGEDVGRPARPCTAGRRWRHDGVSFRILWPPRETAGLSANDRSCVLLISVGDQRLLITGDVGREAERRFLDEVAPGITLLVAGHHGSATSSGLQLVRRLAPRHVIFSAARHNAFGHPADRVVRRFREVGSCLWNTAQDGAVTLWLGDGAQSRLITARPAAWRRGGVEGGCLALESPH</sequence>
<evidence type="ECO:0000256" key="3">
    <source>
        <dbReference type="ARBA" id="ARBA00022692"/>
    </source>
</evidence>
<dbReference type="SMART" id="SM00849">
    <property type="entry name" value="Lactamase_B"/>
    <property type="match status" value="1"/>
</dbReference>
<dbReference type="Proteomes" id="UP000199594">
    <property type="component" value="Unassembled WGS sequence"/>
</dbReference>